<name>X0W4Z1_9ZZZZ</name>
<gene>
    <name evidence="1" type="ORF">S01H1_51002</name>
</gene>
<organism evidence="1">
    <name type="scientific">marine sediment metagenome</name>
    <dbReference type="NCBI Taxonomy" id="412755"/>
    <lineage>
        <taxon>unclassified sequences</taxon>
        <taxon>metagenomes</taxon>
        <taxon>ecological metagenomes</taxon>
    </lineage>
</organism>
<sequence>MVELPFSIELIRFLADTRAELLTKAFQFFTFLGEVEGYVLLIT</sequence>
<feature type="non-terminal residue" evidence="1">
    <location>
        <position position="43"/>
    </location>
</feature>
<accession>X0W4Z1</accession>
<evidence type="ECO:0000313" key="1">
    <source>
        <dbReference type="EMBL" id="GAG19673.1"/>
    </source>
</evidence>
<protein>
    <submittedName>
        <fullName evidence="1">Uncharacterized protein</fullName>
    </submittedName>
</protein>
<reference evidence="1" key="1">
    <citation type="journal article" date="2014" name="Front. Microbiol.">
        <title>High frequency of phylogenetically diverse reductive dehalogenase-homologous genes in deep subseafloor sedimentary metagenomes.</title>
        <authorList>
            <person name="Kawai M."/>
            <person name="Futagami T."/>
            <person name="Toyoda A."/>
            <person name="Takaki Y."/>
            <person name="Nishi S."/>
            <person name="Hori S."/>
            <person name="Arai W."/>
            <person name="Tsubouchi T."/>
            <person name="Morono Y."/>
            <person name="Uchiyama I."/>
            <person name="Ito T."/>
            <person name="Fujiyama A."/>
            <person name="Inagaki F."/>
            <person name="Takami H."/>
        </authorList>
    </citation>
    <scope>NUCLEOTIDE SEQUENCE</scope>
    <source>
        <strain evidence="1">Expedition CK06-06</strain>
    </source>
</reference>
<dbReference type="AlphaFoldDB" id="X0W4Z1"/>
<comment type="caution">
    <text evidence="1">The sequence shown here is derived from an EMBL/GenBank/DDBJ whole genome shotgun (WGS) entry which is preliminary data.</text>
</comment>
<dbReference type="EMBL" id="BARS01032892">
    <property type="protein sequence ID" value="GAG19673.1"/>
    <property type="molecule type" value="Genomic_DNA"/>
</dbReference>
<proteinExistence type="predicted"/>